<keyword evidence="3" id="KW-1185">Reference proteome</keyword>
<feature type="region of interest" description="Disordered" evidence="1">
    <location>
        <begin position="1"/>
        <end position="162"/>
    </location>
</feature>
<organism evidence="2 3">
    <name type="scientific">Dissophora globulifera</name>
    <dbReference type="NCBI Taxonomy" id="979702"/>
    <lineage>
        <taxon>Eukaryota</taxon>
        <taxon>Fungi</taxon>
        <taxon>Fungi incertae sedis</taxon>
        <taxon>Mucoromycota</taxon>
        <taxon>Mortierellomycotina</taxon>
        <taxon>Mortierellomycetes</taxon>
        <taxon>Mortierellales</taxon>
        <taxon>Mortierellaceae</taxon>
        <taxon>Dissophora</taxon>
    </lineage>
</organism>
<evidence type="ECO:0000313" key="2">
    <source>
        <dbReference type="EMBL" id="KAG0307711.1"/>
    </source>
</evidence>
<comment type="caution">
    <text evidence="2">The sequence shown here is derived from an EMBL/GenBank/DDBJ whole genome shotgun (WGS) entry which is preliminary data.</text>
</comment>
<evidence type="ECO:0000313" key="3">
    <source>
        <dbReference type="Proteomes" id="UP000738325"/>
    </source>
</evidence>
<feature type="non-terminal residue" evidence="2">
    <location>
        <position position="162"/>
    </location>
</feature>
<proteinExistence type="predicted"/>
<dbReference type="AlphaFoldDB" id="A0A9P6UKF0"/>
<name>A0A9P6UKF0_9FUNG</name>
<protein>
    <submittedName>
        <fullName evidence="2">Uncharacterized protein</fullName>
    </submittedName>
</protein>
<dbReference type="EMBL" id="JAAAIP010001343">
    <property type="protein sequence ID" value="KAG0307711.1"/>
    <property type="molecule type" value="Genomic_DNA"/>
</dbReference>
<accession>A0A9P6UKF0</accession>
<feature type="compositionally biased region" description="Basic residues" evidence="1">
    <location>
        <begin position="62"/>
        <end position="71"/>
    </location>
</feature>
<dbReference type="Proteomes" id="UP000738325">
    <property type="component" value="Unassembled WGS sequence"/>
</dbReference>
<reference evidence="2" key="1">
    <citation type="journal article" date="2020" name="Fungal Divers.">
        <title>Resolving the Mortierellaceae phylogeny through synthesis of multi-gene phylogenetics and phylogenomics.</title>
        <authorList>
            <person name="Vandepol N."/>
            <person name="Liber J."/>
            <person name="Desiro A."/>
            <person name="Na H."/>
            <person name="Kennedy M."/>
            <person name="Barry K."/>
            <person name="Grigoriev I.V."/>
            <person name="Miller A.N."/>
            <person name="O'Donnell K."/>
            <person name="Stajich J.E."/>
            <person name="Bonito G."/>
        </authorList>
    </citation>
    <scope>NUCLEOTIDE SEQUENCE</scope>
    <source>
        <strain evidence="2">REB-010B</strain>
    </source>
</reference>
<evidence type="ECO:0000256" key="1">
    <source>
        <dbReference type="SAM" id="MobiDB-lite"/>
    </source>
</evidence>
<feature type="compositionally biased region" description="Polar residues" evidence="1">
    <location>
        <begin position="14"/>
        <end position="38"/>
    </location>
</feature>
<sequence length="162" mass="17783">NSSRSSFHGGVRDSSPSSDYGSGTGSSLPGSVPISRSGSFCEDNKKVLEGHGGVEDQQQPRPRLRSRRRSHHQEEKSQQQGMIPVSTMRTFRRLSMKRGNDSAADEESSTPTDRVEPDVAGQPGEHVQGDQCQYEIHTGERSNSEDEEKNGSIELKTGNRAR</sequence>
<feature type="non-terminal residue" evidence="2">
    <location>
        <position position="1"/>
    </location>
</feature>
<feature type="compositionally biased region" description="Basic and acidic residues" evidence="1">
    <location>
        <begin position="42"/>
        <end position="54"/>
    </location>
</feature>
<gene>
    <name evidence="2" type="ORF">BGZ99_001378</name>
</gene>